<dbReference type="InParanoid" id="A0A0C3EQQ0"/>
<comment type="similarity">
    <text evidence="1 5">Belongs to the peptidase A1 family.</text>
</comment>
<dbReference type="PROSITE" id="PS00141">
    <property type="entry name" value="ASP_PROTEASE"/>
    <property type="match status" value="2"/>
</dbReference>
<evidence type="ECO:0000256" key="2">
    <source>
        <dbReference type="ARBA" id="ARBA00022750"/>
    </source>
</evidence>
<proteinExistence type="inferred from homology"/>
<keyword evidence="5" id="KW-0645">Protease</keyword>
<keyword evidence="5" id="KW-0378">Hydrolase</keyword>
<dbReference type="InterPro" id="IPR001461">
    <property type="entry name" value="Aspartic_peptidase_A1"/>
</dbReference>
<dbReference type="STRING" id="1036808.A0A0C3EQQ0"/>
<evidence type="ECO:0000259" key="7">
    <source>
        <dbReference type="PROSITE" id="PS51767"/>
    </source>
</evidence>
<name>A0A0C3EQQ0_9AGAM</name>
<keyword evidence="2 5" id="KW-0064">Aspartyl protease</keyword>
<evidence type="ECO:0000256" key="6">
    <source>
        <dbReference type="SAM" id="SignalP"/>
    </source>
</evidence>
<feature type="domain" description="Peptidase A1" evidence="7">
    <location>
        <begin position="152"/>
        <end position="471"/>
    </location>
</feature>
<keyword evidence="4" id="KW-1015">Disulfide bond</keyword>
<dbReference type="GO" id="GO:0006508">
    <property type="term" value="P:proteolysis"/>
    <property type="evidence" value="ECO:0007669"/>
    <property type="project" value="UniProtKB-KW"/>
</dbReference>
<dbReference type="FunCoup" id="A0A0C3EQQ0">
    <property type="interactions" value="48"/>
</dbReference>
<dbReference type="SUPFAM" id="SSF50630">
    <property type="entry name" value="Acid proteases"/>
    <property type="match status" value="1"/>
</dbReference>
<organism evidence="8 9">
    <name type="scientific">Scleroderma citrinum Foug A</name>
    <dbReference type="NCBI Taxonomy" id="1036808"/>
    <lineage>
        <taxon>Eukaryota</taxon>
        <taxon>Fungi</taxon>
        <taxon>Dikarya</taxon>
        <taxon>Basidiomycota</taxon>
        <taxon>Agaricomycotina</taxon>
        <taxon>Agaricomycetes</taxon>
        <taxon>Agaricomycetidae</taxon>
        <taxon>Boletales</taxon>
        <taxon>Sclerodermatineae</taxon>
        <taxon>Sclerodermataceae</taxon>
        <taxon>Scleroderma</taxon>
    </lineage>
</organism>
<dbReference type="Gene3D" id="2.40.70.10">
    <property type="entry name" value="Acid Proteases"/>
    <property type="match status" value="2"/>
</dbReference>
<dbReference type="InterPro" id="IPR033121">
    <property type="entry name" value="PEPTIDASE_A1"/>
</dbReference>
<dbReference type="InterPro" id="IPR034164">
    <property type="entry name" value="Pepsin-like_dom"/>
</dbReference>
<dbReference type="CDD" id="cd05471">
    <property type="entry name" value="pepsin_like"/>
    <property type="match status" value="1"/>
</dbReference>
<accession>A0A0C3EQQ0</accession>
<dbReference type="InterPro" id="IPR021109">
    <property type="entry name" value="Peptidase_aspartic_dom_sf"/>
</dbReference>
<protein>
    <recommendedName>
        <fullName evidence="7">Peptidase A1 domain-containing protein</fullName>
    </recommendedName>
</protein>
<dbReference type="PANTHER" id="PTHR47966:SF57">
    <property type="entry name" value="PEPTIDASE A1 DOMAIN-CONTAINING PROTEIN"/>
    <property type="match status" value="1"/>
</dbReference>
<evidence type="ECO:0000313" key="8">
    <source>
        <dbReference type="EMBL" id="KIM70479.1"/>
    </source>
</evidence>
<keyword evidence="9" id="KW-1185">Reference proteome</keyword>
<evidence type="ECO:0000256" key="1">
    <source>
        <dbReference type="ARBA" id="ARBA00007447"/>
    </source>
</evidence>
<feature type="disulfide bond" evidence="4">
    <location>
        <begin position="399"/>
        <end position="435"/>
    </location>
</feature>
<dbReference type="PANTHER" id="PTHR47966">
    <property type="entry name" value="BETA-SITE APP-CLEAVING ENZYME, ISOFORM A-RELATED"/>
    <property type="match status" value="1"/>
</dbReference>
<dbReference type="PRINTS" id="PR00792">
    <property type="entry name" value="PEPSIN"/>
</dbReference>
<dbReference type="Pfam" id="PF00026">
    <property type="entry name" value="Asp"/>
    <property type="match status" value="1"/>
</dbReference>
<feature type="disulfide bond" evidence="4">
    <location>
        <begin position="183"/>
        <end position="187"/>
    </location>
</feature>
<dbReference type="PROSITE" id="PS51767">
    <property type="entry name" value="PEPTIDASE_A1"/>
    <property type="match status" value="1"/>
</dbReference>
<evidence type="ECO:0000256" key="4">
    <source>
        <dbReference type="PIRSR" id="PIRSR601461-2"/>
    </source>
</evidence>
<feature type="active site" evidence="3">
    <location>
        <position position="170"/>
    </location>
</feature>
<dbReference type="EMBL" id="KN822004">
    <property type="protein sequence ID" value="KIM70479.1"/>
    <property type="molecule type" value="Genomic_DNA"/>
</dbReference>
<dbReference type="OrthoDB" id="15189at2759"/>
<reference evidence="8 9" key="1">
    <citation type="submission" date="2014-04" db="EMBL/GenBank/DDBJ databases">
        <authorList>
            <consortium name="DOE Joint Genome Institute"/>
            <person name="Kuo A."/>
            <person name="Kohler A."/>
            <person name="Nagy L.G."/>
            <person name="Floudas D."/>
            <person name="Copeland A."/>
            <person name="Barry K.W."/>
            <person name="Cichocki N."/>
            <person name="Veneault-Fourrey C."/>
            <person name="LaButti K."/>
            <person name="Lindquist E.A."/>
            <person name="Lipzen A."/>
            <person name="Lundell T."/>
            <person name="Morin E."/>
            <person name="Murat C."/>
            <person name="Sun H."/>
            <person name="Tunlid A."/>
            <person name="Henrissat B."/>
            <person name="Grigoriev I.V."/>
            <person name="Hibbett D.S."/>
            <person name="Martin F."/>
            <person name="Nordberg H.P."/>
            <person name="Cantor M.N."/>
            <person name="Hua S.X."/>
        </authorList>
    </citation>
    <scope>NUCLEOTIDE SEQUENCE [LARGE SCALE GENOMIC DNA]</scope>
    <source>
        <strain evidence="8 9">Foug A</strain>
    </source>
</reference>
<gene>
    <name evidence="8" type="ORF">SCLCIDRAFT_151714</name>
</gene>
<dbReference type="FunFam" id="2.40.70.10:FF:000008">
    <property type="entry name" value="Cathepsin D"/>
    <property type="match status" value="1"/>
</dbReference>
<evidence type="ECO:0000256" key="3">
    <source>
        <dbReference type="PIRSR" id="PIRSR601461-1"/>
    </source>
</evidence>
<dbReference type="GO" id="GO:0004190">
    <property type="term" value="F:aspartic-type endopeptidase activity"/>
    <property type="evidence" value="ECO:0007669"/>
    <property type="project" value="UniProtKB-KW"/>
</dbReference>
<dbReference type="AlphaFoldDB" id="A0A0C3EQQ0"/>
<feature type="signal peptide" evidence="6">
    <location>
        <begin position="1"/>
        <end position="24"/>
    </location>
</feature>
<dbReference type="Proteomes" id="UP000053989">
    <property type="component" value="Unassembled WGS sequence"/>
</dbReference>
<evidence type="ECO:0000256" key="5">
    <source>
        <dbReference type="RuleBase" id="RU000454"/>
    </source>
</evidence>
<feature type="active site" evidence="3">
    <location>
        <position position="361"/>
    </location>
</feature>
<keyword evidence="6" id="KW-0732">Signal</keyword>
<reference evidence="9" key="2">
    <citation type="submission" date="2015-01" db="EMBL/GenBank/DDBJ databases">
        <title>Evolutionary Origins and Diversification of the Mycorrhizal Mutualists.</title>
        <authorList>
            <consortium name="DOE Joint Genome Institute"/>
            <consortium name="Mycorrhizal Genomics Consortium"/>
            <person name="Kohler A."/>
            <person name="Kuo A."/>
            <person name="Nagy L.G."/>
            <person name="Floudas D."/>
            <person name="Copeland A."/>
            <person name="Barry K.W."/>
            <person name="Cichocki N."/>
            <person name="Veneault-Fourrey C."/>
            <person name="LaButti K."/>
            <person name="Lindquist E.A."/>
            <person name="Lipzen A."/>
            <person name="Lundell T."/>
            <person name="Morin E."/>
            <person name="Murat C."/>
            <person name="Riley R."/>
            <person name="Ohm R."/>
            <person name="Sun H."/>
            <person name="Tunlid A."/>
            <person name="Henrissat B."/>
            <person name="Grigoriev I.V."/>
            <person name="Hibbett D.S."/>
            <person name="Martin F."/>
        </authorList>
    </citation>
    <scope>NUCLEOTIDE SEQUENCE [LARGE SCALE GENOMIC DNA]</scope>
    <source>
        <strain evidence="9">Foug A</strain>
    </source>
</reference>
<dbReference type="InterPro" id="IPR001969">
    <property type="entry name" value="Aspartic_peptidase_AS"/>
</dbReference>
<dbReference type="HOGENOM" id="CLU_013253_1_4_1"/>
<sequence length="475" mass="50184">MHLSIPTLATFLFTFSLFPSFTLALDPQGVNTGLRIPLKRGWAVTHPPASVPPTAESPVPPGLVNGQFLKAHLQRIVNKYRSTLAVYESNTRSPHPLARTSLPTNPLTQPMKRIMKRRRGLSDIPAAISKVAQRDPDQPGAISLAEANGDMWIGTISVGTPPQNFTVDFDTGSSDLLIPSIMCNSTCDGHVRYDANQSTTSYSVNGSFSLRYGDRSTAVGELYTDNVLIGGYEAKNQTLGAAVSYSAGLQKPTFPADGLLGLGFPSISAYRTSPVIQTLVSSGAVKEALFGVALSSVPGKSELMVGGTNTMLYDESSITFAPVSLEAYWQVRMDGLSRPGVNDTDEVVIANKTSYAEAIIDTGTTMIMTTDANAQKYFANVPGAQLAPSAGSGVWSVPCDSIGSITPTLGFGGRSFTVSASTFNLGKVSNDSTQCIAGLAGGGSDYWLIGDVFLQNVYTVFDVGNSQVGFADLAS</sequence>
<evidence type="ECO:0000313" key="9">
    <source>
        <dbReference type="Proteomes" id="UP000053989"/>
    </source>
</evidence>
<feature type="chain" id="PRO_5002164206" description="Peptidase A1 domain-containing protein" evidence="6">
    <location>
        <begin position="25"/>
        <end position="475"/>
    </location>
</feature>